<comment type="cofactor">
    <cofactor evidence="1">
        <name>Mg(2+)</name>
        <dbReference type="ChEBI" id="CHEBI:18420"/>
    </cofactor>
</comment>
<dbReference type="Proteomes" id="UP000521943">
    <property type="component" value="Unassembled WGS sequence"/>
</dbReference>
<evidence type="ECO:0000313" key="8">
    <source>
        <dbReference type="EMBL" id="KAF6745427.1"/>
    </source>
</evidence>
<gene>
    <name evidence="8" type="ORF">DFP72DRAFT_1091496</name>
</gene>
<reference evidence="8 9" key="1">
    <citation type="submission" date="2020-07" db="EMBL/GenBank/DDBJ databases">
        <title>Comparative genomics of pyrophilous fungi reveals a link between fire events and developmental genes.</title>
        <authorList>
            <consortium name="DOE Joint Genome Institute"/>
            <person name="Steindorff A.S."/>
            <person name="Carver A."/>
            <person name="Calhoun S."/>
            <person name="Stillman K."/>
            <person name="Liu H."/>
            <person name="Lipzen A."/>
            <person name="Pangilinan J."/>
            <person name="Labutti K."/>
            <person name="Bruns T.D."/>
            <person name="Grigoriev I.V."/>
        </authorList>
    </citation>
    <scope>NUCLEOTIDE SEQUENCE [LARGE SCALE GENOMIC DNA]</scope>
    <source>
        <strain evidence="8 9">CBS 144469</strain>
    </source>
</reference>
<dbReference type="EMBL" id="JACGCI010000106">
    <property type="protein sequence ID" value="KAF6745427.1"/>
    <property type="molecule type" value="Genomic_DNA"/>
</dbReference>
<proteinExistence type="inferred from homology"/>
<dbReference type="PANTHER" id="PTHR22748:SF4">
    <property type="entry name" value="DNA-(APURINIC OR APYRIMIDINIC SITE) ENDONUCLEASE 2"/>
    <property type="match status" value="1"/>
</dbReference>
<keyword evidence="9" id="KW-1185">Reference proteome</keyword>
<comment type="similarity">
    <text evidence="2">Belongs to the DNA repair enzymes AP/ExoA family.</text>
</comment>
<dbReference type="GO" id="GO:0005634">
    <property type="term" value="C:nucleus"/>
    <property type="evidence" value="ECO:0007669"/>
    <property type="project" value="TreeGrafter"/>
</dbReference>
<sequence>MRSKGIGILAVQETHLSSKALDDLNLQFDKQFIFINSNASYTTNAMGMAFIINRQIIKCRRNEVTSEVLQAGRALQISIPWKNGTSRLEILGVYAPNSVTENRDFWTHLKTKYTAPRRAPALPIPRPKFVLGDFNLVEDGLDRHTTSTSDDHKPALETLLELKRTLQLVDGWRKENPDLKAYTWSQKLANTEGITANTPRSRIDRIYVQKDLFRSTRDWEIRVDHNINTTDHELITATYFDLESPFIGKGRWEIPSFLLKHDEFMDTANTLCKETLTKAIQSTQDPASEELVQIIFKDMKDRLRNKARDISRASVPKFARQWTNLPRSMTPSSMMTLSQMSERELLNSPS</sequence>
<feature type="compositionally biased region" description="Basic and acidic residues" evidence="6">
    <location>
        <begin position="341"/>
        <end position="350"/>
    </location>
</feature>
<dbReference type="GO" id="GO:0003906">
    <property type="term" value="F:DNA-(apurinic or apyrimidinic site) endonuclease activity"/>
    <property type="evidence" value="ECO:0007669"/>
    <property type="project" value="TreeGrafter"/>
</dbReference>
<protein>
    <submittedName>
        <fullName evidence="8">Endonuclease/exonuclease/phosphatase</fullName>
    </submittedName>
</protein>
<evidence type="ECO:0000256" key="1">
    <source>
        <dbReference type="ARBA" id="ARBA00001946"/>
    </source>
</evidence>
<dbReference type="GO" id="GO:0006284">
    <property type="term" value="P:base-excision repair"/>
    <property type="evidence" value="ECO:0007669"/>
    <property type="project" value="TreeGrafter"/>
</dbReference>
<evidence type="ECO:0000256" key="4">
    <source>
        <dbReference type="ARBA" id="ARBA00022801"/>
    </source>
</evidence>
<evidence type="ECO:0000259" key="7">
    <source>
        <dbReference type="Pfam" id="PF03372"/>
    </source>
</evidence>
<feature type="compositionally biased region" description="Polar residues" evidence="6">
    <location>
        <begin position="329"/>
        <end position="340"/>
    </location>
</feature>
<evidence type="ECO:0000313" key="9">
    <source>
        <dbReference type="Proteomes" id="UP000521943"/>
    </source>
</evidence>
<keyword evidence="3" id="KW-0479">Metal-binding</keyword>
<dbReference type="GO" id="GO:0008311">
    <property type="term" value="F:double-stranded DNA 3'-5' DNA exonuclease activity"/>
    <property type="evidence" value="ECO:0007669"/>
    <property type="project" value="TreeGrafter"/>
</dbReference>
<keyword evidence="4" id="KW-0378">Hydrolase</keyword>
<dbReference type="AlphaFoldDB" id="A0A8H6LYN7"/>
<name>A0A8H6LYN7_9AGAR</name>
<evidence type="ECO:0000256" key="6">
    <source>
        <dbReference type="SAM" id="MobiDB-lite"/>
    </source>
</evidence>
<dbReference type="PANTHER" id="PTHR22748">
    <property type="entry name" value="AP ENDONUCLEASE"/>
    <property type="match status" value="1"/>
</dbReference>
<keyword evidence="8" id="KW-0269">Exonuclease</keyword>
<evidence type="ECO:0000256" key="5">
    <source>
        <dbReference type="ARBA" id="ARBA00022842"/>
    </source>
</evidence>
<keyword evidence="5" id="KW-0460">Magnesium</keyword>
<dbReference type="Pfam" id="PF03372">
    <property type="entry name" value="Exo_endo_phos"/>
    <property type="match status" value="1"/>
</dbReference>
<evidence type="ECO:0000256" key="2">
    <source>
        <dbReference type="ARBA" id="ARBA00007092"/>
    </source>
</evidence>
<feature type="domain" description="Endonuclease/exonuclease/phosphatase" evidence="7">
    <location>
        <begin position="8"/>
        <end position="232"/>
    </location>
</feature>
<dbReference type="OrthoDB" id="416119at2759"/>
<dbReference type="GO" id="GO:0008081">
    <property type="term" value="F:phosphoric diester hydrolase activity"/>
    <property type="evidence" value="ECO:0007669"/>
    <property type="project" value="TreeGrafter"/>
</dbReference>
<dbReference type="GO" id="GO:0046872">
    <property type="term" value="F:metal ion binding"/>
    <property type="evidence" value="ECO:0007669"/>
    <property type="project" value="UniProtKB-KW"/>
</dbReference>
<organism evidence="8 9">
    <name type="scientific">Ephemerocybe angulata</name>
    <dbReference type="NCBI Taxonomy" id="980116"/>
    <lineage>
        <taxon>Eukaryota</taxon>
        <taxon>Fungi</taxon>
        <taxon>Dikarya</taxon>
        <taxon>Basidiomycota</taxon>
        <taxon>Agaricomycotina</taxon>
        <taxon>Agaricomycetes</taxon>
        <taxon>Agaricomycetidae</taxon>
        <taxon>Agaricales</taxon>
        <taxon>Agaricineae</taxon>
        <taxon>Psathyrellaceae</taxon>
        <taxon>Ephemerocybe</taxon>
    </lineage>
</organism>
<accession>A0A8H6LYN7</accession>
<dbReference type="InterPro" id="IPR005135">
    <property type="entry name" value="Endo/exonuclease/phosphatase"/>
</dbReference>
<dbReference type="Gene3D" id="3.60.10.10">
    <property type="entry name" value="Endonuclease/exonuclease/phosphatase"/>
    <property type="match status" value="1"/>
</dbReference>
<keyword evidence="8" id="KW-0255">Endonuclease</keyword>
<keyword evidence="8" id="KW-0540">Nuclease</keyword>
<evidence type="ECO:0000256" key="3">
    <source>
        <dbReference type="ARBA" id="ARBA00022723"/>
    </source>
</evidence>
<dbReference type="InterPro" id="IPR004808">
    <property type="entry name" value="AP_endonuc_1"/>
</dbReference>
<comment type="caution">
    <text evidence="8">The sequence shown here is derived from an EMBL/GenBank/DDBJ whole genome shotgun (WGS) entry which is preliminary data.</text>
</comment>
<dbReference type="InterPro" id="IPR036691">
    <property type="entry name" value="Endo/exonu/phosph_ase_sf"/>
</dbReference>
<dbReference type="SUPFAM" id="SSF56219">
    <property type="entry name" value="DNase I-like"/>
    <property type="match status" value="1"/>
</dbReference>
<feature type="region of interest" description="Disordered" evidence="6">
    <location>
        <begin position="329"/>
        <end position="350"/>
    </location>
</feature>